<dbReference type="PANTHER" id="PTHR36062">
    <property type="entry name" value="OS01G0687300 PROTEIN"/>
    <property type="match status" value="1"/>
</dbReference>
<organism evidence="1 2">
    <name type="scientific">Buddleja alternifolia</name>
    <dbReference type="NCBI Taxonomy" id="168488"/>
    <lineage>
        <taxon>Eukaryota</taxon>
        <taxon>Viridiplantae</taxon>
        <taxon>Streptophyta</taxon>
        <taxon>Embryophyta</taxon>
        <taxon>Tracheophyta</taxon>
        <taxon>Spermatophyta</taxon>
        <taxon>Magnoliopsida</taxon>
        <taxon>eudicotyledons</taxon>
        <taxon>Gunneridae</taxon>
        <taxon>Pentapetalae</taxon>
        <taxon>asterids</taxon>
        <taxon>lamiids</taxon>
        <taxon>Lamiales</taxon>
        <taxon>Scrophulariaceae</taxon>
        <taxon>Buddlejeae</taxon>
        <taxon>Buddleja</taxon>
    </lineage>
</organism>
<accession>A0AAV6WMK8</accession>
<dbReference type="GO" id="GO:0010099">
    <property type="term" value="P:regulation of photomorphogenesis"/>
    <property type="evidence" value="ECO:0007669"/>
    <property type="project" value="InterPro"/>
</dbReference>
<evidence type="ECO:0008006" key="3">
    <source>
        <dbReference type="Google" id="ProtNLM"/>
    </source>
</evidence>
<evidence type="ECO:0000313" key="2">
    <source>
        <dbReference type="Proteomes" id="UP000826271"/>
    </source>
</evidence>
<reference evidence="1" key="1">
    <citation type="submission" date="2019-10" db="EMBL/GenBank/DDBJ databases">
        <authorList>
            <person name="Zhang R."/>
            <person name="Pan Y."/>
            <person name="Wang J."/>
            <person name="Ma R."/>
            <person name="Yu S."/>
        </authorList>
    </citation>
    <scope>NUCLEOTIDE SEQUENCE</scope>
    <source>
        <strain evidence="1">LA-IB0</strain>
        <tissue evidence="1">Leaf</tissue>
    </source>
</reference>
<dbReference type="AlphaFoldDB" id="A0AAV6WMK8"/>
<protein>
    <recommendedName>
        <fullName evidence="3">F-box protein</fullName>
    </recommendedName>
</protein>
<evidence type="ECO:0000313" key="1">
    <source>
        <dbReference type="EMBL" id="KAG8368220.1"/>
    </source>
</evidence>
<sequence length="607" mass="67876">MPDRLAQSANDTDRSIRQSVQSYESVWMSHWMRTSSGGSEQTRNRIETKTSEIVNVSFKMSSKRMGNEGMHSSLFKYSQEIDDIQAPRPVFGHNLLHGKAANEISPRRCHFPGEGTSKNPLTWLETDSDAKCSSFATPKPSQEIFVESSSHILPYGLDLEKFGKEKAAASPLFNANVTVLEHDHEKKKDSHSQSDNDCYSLRKLYNCAHDVEATRICSTMDMVERMPASRFSQTTHRLLITKKTDVNLSKENDVFRSTRVAKIKGNVSSDLHSLWPFSRLGKQGVTLQPLSSSSDNERNKVVGDVKASKVKINGNVSSDLHSLWPFSRLGKQGVTLQPLSSSSDNERNKVVGDVKASKVTIRKESSADTETMDMDSFKEKNPYSGTYSTTSTKAFNKPPRMYVASSREVVPDINLELPASLSENACPGSSRTQSLEMDKLLANADRIIPKSNLSMENSQDPGNRWVKRLKLNSSISSAQGTKGSNLAENLSHEKVSKLFTKILKSGIASEEPMQSHKEDTKKKGKELLLSHTWIQRWLSNRSRITEKKPEAVVVCEPQRSKLTVENLRKEQFPSIAAMALMGKAITCFQPCELQKRGSFTIWNTKAF</sequence>
<keyword evidence="2" id="KW-1185">Reference proteome</keyword>
<dbReference type="Proteomes" id="UP000826271">
    <property type="component" value="Unassembled WGS sequence"/>
</dbReference>
<name>A0AAV6WMK8_9LAMI</name>
<dbReference type="EMBL" id="WHWC01000015">
    <property type="protein sequence ID" value="KAG8368220.1"/>
    <property type="molecule type" value="Genomic_DNA"/>
</dbReference>
<gene>
    <name evidence="1" type="ORF">BUALT_Bualt15G0022500</name>
</gene>
<proteinExistence type="predicted"/>
<dbReference type="PANTHER" id="PTHR36062:SF1">
    <property type="entry name" value="OS01G0687300 PROTEIN"/>
    <property type="match status" value="1"/>
</dbReference>
<comment type="caution">
    <text evidence="1">The sequence shown here is derived from an EMBL/GenBank/DDBJ whole genome shotgun (WGS) entry which is preliminary data.</text>
</comment>
<dbReference type="InterPro" id="IPR037476">
    <property type="entry name" value="PCH1"/>
</dbReference>